<name>A0A4Y2LZW3_ARAVE</name>
<dbReference type="EMBL" id="BGPR01006520">
    <property type="protein sequence ID" value="GBN19700.1"/>
    <property type="molecule type" value="Genomic_DNA"/>
</dbReference>
<protein>
    <submittedName>
        <fullName evidence="1">Uncharacterized protein</fullName>
    </submittedName>
</protein>
<organism evidence="1 2">
    <name type="scientific">Araneus ventricosus</name>
    <name type="common">Orbweaver spider</name>
    <name type="synonym">Epeira ventricosa</name>
    <dbReference type="NCBI Taxonomy" id="182803"/>
    <lineage>
        <taxon>Eukaryota</taxon>
        <taxon>Metazoa</taxon>
        <taxon>Ecdysozoa</taxon>
        <taxon>Arthropoda</taxon>
        <taxon>Chelicerata</taxon>
        <taxon>Arachnida</taxon>
        <taxon>Araneae</taxon>
        <taxon>Araneomorphae</taxon>
        <taxon>Entelegynae</taxon>
        <taxon>Araneoidea</taxon>
        <taxon>Araneidae</taxon>
        <taxon>Araneus</taxon>
    </lineage>
</organism>
<comment type="caution">
    <text evidence="1">The sequence shown here is derived from an EMBL/GenBank/DDBJ whole genome shotgun (WGS) entry which is preliminary data.</text>
</comment>
<dbReference type="OrthoDB" id="6430875at2759"/>
<sequence length="305" mass="35257">MESTVCIFNMGKSECNGKRNTHIPHLICSKHLEDYFGLRIFHSYIETPLAYHYAPWCLAPVPGMFFKENDVILPVREFYDRVYRTPQVGFVDSLRKYKINPRTDEFMRQILTDGRLNKTERLIYEIIRNLSEEEEINVNPSVDCENDPKPIAYIRSKMAISNTFIEKHSILNYVNGLSITDDKLVETKLNSPSFKLSLAYRYFMSKFEYECHTVSNTSESKKELPRLVANAVFIKDVGLVAMTDISDPEPIVVHGIAQGCSIEKDYGYYDELVITQPKEIVSQKVAPYRISSQNFTRRAFISNCL</sequence>
<evidence type="ECO:0000313" key="1">
    <source>
        <dbReference type="EMBL" id="GBN19700.1"/>
    </source>
</evidence>
<keyword evidence="2" id="KW-1185">Reference proteome</keyword>
<dbReference type="Proteomes" id="UP000499080">
    <property type="component" value="Unassembled WGS sequence"/>
</dbReference>
<gene>
    <name evidence="1" type="ORF">AVEN_261783_1</name>
</gene>
<proteinExistence type="predicted"/>
<accession>A0A4Y2LZW3</accession>
<evidence type="ECO:0000313" key="2">
    <source>
        <dbReference type="Proteomes" id="UP000499080"/>
    </source>
</evidence>
<dbReference type="AlphaFoldDB" id="A0A4Y2LZW3"/>
<reference evidence="1 2" key="1">
    <citation type="journal article" date="2019" name="Sci. Rep.">
        <title>Orb-weaving spider Araneus ventricosus genome elucidates the spidroin gene catalogue.</title>
        <authorList>
            <person name="Kono N."/>
            <person name="Nakamura H."/>
            <person name="Ohtoshi R."/>
            <person name="Moran D.A.P."/>
            <person name="Shinohara A."/>
            <person name="Yoshida Y."/>
            <person name="Fujiwara M."/>
            <person name="Mori M."/>
            <person name="Tomita M."/>
            <person name="Arakawa K."/>
        </authorList>
    </citation>
    <scope>NUCLEOTIDE SEQUENCE [LARGE SCALE GENOMIC DNA]</scope>
</reference>